<keyword evidence="3" id="KW-1185">Reference proteome</keyword>
<comment type="caution">
    <text evidence="2">The sequence shown here is derived from an EMBL/GenBank/DDBJ whole genome shotgun (WGS) entry which is preliminary data.</text>
</comment>
<protein>
    <submittedName>
        <fullName evidence="2">Uncharacterized protein DUF559</fullName>
    </submittedName>
</protein>
<dbReference type="AlphaFoldDB" id="A0A561WHL8"/>
<dbReference type="Proteomes" id="UP000319927">
    <property type="component" value="Unassembled WGS sequence"/>
</dbReference>
<reference evidence="2 3" key="1">
    <citation type="submission" date="2019-06" db="EMBL/GenBank/DDBJ databases">
        <title>Sequencing the genomes of 1000 actinobacteria strains.</title>
        <authorList>
            <person name="Klenk H.-P."/>
        </authorList>
    </citation>
    <scope>NUCLEOTIDE SEQUENCE [LARGE SCALE GENOMIC DNA]</scope>
    <source>
        <strain evidence="2 3">DSM 102131</strain>
    </source>
</reference>
<name>A0A561WHL8_9ACTN</name>
<evidence type="ECO:0000313" key="3">
    <source>
        <dbReference type="Proteomes" id="UP000319927"/>
    </source>
</evidence>
<evidence type="ECO:0000313" key="2">
    <source>
        <dbReference type="EMBL" id="TWG23354.1"/>
    </source>
</evidence>
<dbReference type="InterPro" id="IPR011335">
    <property type="entry name" value="Restrct_endonuc-II-like"/>
</dbReference>
<organism evidence="2 3">
    <name type="scientific">Micromonospora palomenae</name>
    <dbReference type="NCBI Taxonomy" id="1461247"/>
    <lineage>
        <taxon>Bacteria</taxon>
        <taxon>Bacillati</taxon>
        <taxon>Actinomycetota</taxon>
        <taxon>Actinomycetes</taxon>
        <taxon>Micromonosporales</taxon>
        <taxon>Micromonosporaceae</taxon>
        <taxon>Micromonospora</taxon>
    </lineage>
</organism>
<dbReference type="OrthoDB" id="3173471at2"/>
<sequence>MPSPPRVPRRLAFLPFRGSRAVAEGLLSWTRLRGPAWHRLLPDVYVHRDGYRVDDHRMWCDAVALLLPPDAAIAGLSAAYLWGADLLARDAPVTVLLPRTARMRGHPRIRISRSAVPETDRTRFAGLPVTTELRTAFDLGRQGSRTDALVAVDALLHRRVVKLPALRAYAGAHAGWPGMPLLREVLALAEPLTESPMETRLRLLLLDAGLGPVTAQHDVHDGRGRFVGRVDLAWPALRVAVEYDGDHHRERAHFRQDVARLNALRAAGWIVLRFTADDVLRHPTRTIALTTQALRERQAQRNAMGVTNPR</sequence>
<dbReference type="Pfam" id="PF04480">
    <property type="entry name" value="DUF559"/>
    <property type="match status" value="1"/>
</dbReference>
<dbReference type="EMBL" id="VIXA01000002">
    <property type="protein sequence ID" value="TWG23354.1"/>
    <property type="molecule type" value="Genomic_DNA"/>
</dbReference>
<proteinExistence type="predicted"/>
<evidence type="ECO:0000259" key="1">
    <source>
        <dbReference type="Pfam" id="PF04480"/>
    </source>
</evidence>
<dbReference type="RefSeq" id="WP_154941837.1">
    <property type="nucleotide sequence ID" value="NZ_VIXA01000002.1"/>
</dbReference>
<accession>A0A561WHL8</accession>
<dbReference type="Gene3D" id="3.40.960.10">
    <property type="entry name" value="VSR Endonuclease"/>
    <property type="match status" value="1"/>
</dbReference>
<dbReference type="SUPFAM" id="SSF52980">
    <property type="entry name" value="Restriction endonuclease-like"/>
    <property type="match status" value="1"/>
</dbReference>
<gene>
    <name evidence="2" type="ORF">FHX75_121905</name>
</gene>
<feature type="domain" description="DUF559" evidence="1">
    <location>
        <begin position="230"/>
        <end position="293"/>
    </location>
</feature>
<dbReference type="InterPro" id="IPR007569">
    <property type="entry name" value="DUF559"/>
</dbReference>